<dbReference type="InterPro" id="IPR025665">
    <property type="entry name" value="Beta-barrel_OMP_2"/>
</dbReference>
<feature type="chain" id="PRO_5045949174" description="Outer membrane protein beta-barrel domain-containing protein" evidence="1">
    <location>
        <begin position="27"/>
        <end position="252"/>
    </location>
</feature>
<dbReference type="InterPro" id="IPR011250">
    <property type="entry name" value="OMP/PagP_B-barrel"/>
</dbReference>
<feature type="domain" description="Outer membrane protein beta-barrel" evidence="2">
    <location>
        <begin position="50"/>
        <end position="232"/>
    </location>
</feature>
<gene>
    <name evidence="3" type="ORF">GCM10011383_12610</name>
</gene>
<evidence type="ECO:0000259" key="2">
    <source>
        <dbReference type="Pfam" id="PF13568"/>
    </source>
</evidence>
<feature type="signal peptide" evidence="1">
    <location>
        <begin position="1"/>
        <end position="26"/>
    </location>
</feature>
<sequence length="252" mass="26839">MNFLRLGSRLAVAILLVSASLSNVQAQVFKPIHRPVYTYYEEPVHPSVARPVKFGVRAGLNVADWSGEAAQTLLSTSNLTNAALAKDTKTGFHAGLYATIPLGKHFALEPGVLYSQKGITTMGTVPVQQGEALALRQGTATARMNYIDVPVLLKAYVVKGLYLYAGPQASYLMNGNVHVTSGGTDGSGYQQDINVKDQFRALDLGAAGGLGYQFDNGLGFSAGYDYGLSSLDKDGSSNSQNRVFKASANFSF</sequence>
<accession>A0ABQ1TVP5</accession>
<protein>
    <recommendedName>
        <fullName evidence="2">Outer membrane protein beta-barrel domain-containing protein</fullName>
    </recommendedName>
</protein>
<dbReference type="Proteomes" id="UP000632273">
    <property type="component" value="Unassembled WGS sequence"/>
</dbReference>
<name>A0ABQ1TVP5_9BACT</name>
<keyword evidence="1" id="KW-0732">Signal</keyword>
<organism evidence="3 4">
    <name type="scientific">Hymenobacter cavernae</name>
    <dbReference type="NCBI Taxonomy" id="2044852"/>
    <lineage>
        <taxon>Bacteria</taxon>
        <taxon>Pseudomonadati</taxon>
        <taxon>Bacteroidota</taxon>
        <taxon>Cytophagia</taxon>
        <taxon>Cytophagales</taxon>
        <taxon>Hymenobacteraceae</taxon>
        <taxon>Hymenobacter</taxon>
    </lineage>
</organism>
<proteinExistence type="predicted"/>
<keyword evidence="4" id="KW-1185">Reference proteome</keyword>
<dbReference type="Pfam" id="PF13568">
    <property type="entry name" value="OMP_b-brl_2"/>
    <property type="match status" value="1"/>
</dbReference>
<reference evidence="4" key="1">
    <citation type="journal article" date="2019" name="Int. J. Syst. Evol. Microbiol.">
        <title>The Global Catalogue of Microorganisms (GCM) 10K type strain sequencing project: providing services to taxonomists for standard genome sequencing and annotation.</title>
        <authorList>
            <consortium name="The Broad Institute Genomics Platform"/>
            <consortium name="The Broad Institute Genome Sequencing Center for Infectious Disease"/>
            <person name="Wu L."/>
            <person name="Ma J."/>
        </authorList>
    </citation>
    <scope>NUCLEOTIDE SEQUENCE [LARGE SCALE GENOMIC DNA]</scope>
    <source>
        <strain evidence="4">CGMCC 1.15197</strain>
    </source>
</reference>
<dbReference type="RefSeq" id="WP_188812216.1">
    <property type="nucleotide sequence ID" value="NZ_BMHT01000002.1"/>
</dbReference>
<evidence type="ECO:0000313" key="4">
    <source>
        <dbReference type="Proteomes" id="UP000632273"/>
    </source>
</evidence>
<evidence type="ECO:0000256" key="1">
    <source>
        <dbReference type="SAM" id="SignalP"/>
    </source>
</evidence>
<comment type="caution">
    <text evidence="3">The sequence shown here is derived from an EMBL/GenBank/DDBJ whole genome shotgun (WGS) entry which is preliminary data.</text>
</comment>
<dbReference type="SUPFAM" id="SSF56925">
    <property type="entry name" value="OMPA-like"/>
    <property type="match status" value="1"/>
</dbReference>
<dbReference type="EMBL" id="BMHT01000002">
    <property type="protein sequence ID" value="GGF03145.1"/>
    <property type="molecule type" value="Genomic_DNA"/>
</dbReference>
<evidence type="ECO:0000313" key="3">
    <source>
        <dbReference type="EMBL" id="GGF03145.1"/>
    </source>
</evidence>